<keyword evidence="2" id="KW-1185">Reference proteome</keyword>
<dbReference type="PANTHER" id="PTHR19288">
    <property type="entry name" value="4-NITROPHENYLPHOSPHATASE-RELATED"/>
    <property type="match status" value="1"/>
</dbReference>
<dbReference type="EMBL" id="JANCMW010000006">
    <property type="protein sequence ID" value="MDF0750805.1"/>
    <property type="molecule type" value="Genomic_DNA"/>
</dbReference>
<protein>
    <submittedName>
        <fullName evidence="1">HAD hydrolase-like protein</fullName>
    </submittedName>
</protein>
<dbReference type="Proteomes" id="UP001143391">
    <property type="component" value="Unassembled WGS sequence"/>
</dbReference>
<name>A0ABT5YCR4_9GAMM</name>
<organism evidence="1 2">
    <name type="scientific">Marinobacter iranensis</name>
    <dbReference type="NCBI Taxonomy" id="2962607"/>
    <lineage>
        <taxon>Bacteria</taxon>
        <taxon>Pseudomonadati</taxon>
        <taxon>Pseudomonadota</taxon>
        <taxon>Gammaproteobacteria</taxon>
        <taxon>Pseudomonadales</taxon>
        <taxon>Marinobacteraceae</taxon>
        <taxon>Marinobacter</taxon>
    </lineage>
</organism>
<dbReference type="InterPro" id="IPR036412">
    <property type="entry name" value="HAD-like_sf"/>
</dbReference>
<gene>
    <name evidence="1" type="ORF">NLU14_11240</name>
</gene>
<dbReference type="InterPro" id="IPR023214">
    <property type="entry name" value="HAD_sf"/>
</dbReference>
<sequence>MTDTHPTSYKGVIPTPTWAFRQYERIRRWLPDGLPAEQQPRPQALDNLAPLADQFQVFVFDAFGVLNAGPRAFPGAIERFRALQRMGKQVQILSNAATASQPRLVDKYRRMGFDITPDQLISSRWLLEQSLNGRVREGNWGVIAPEQSEPGTLPIHWHPVRPPVNGQLKRELDAYDGLVMLSSEGWNEEMQSALEASLSERPRPLEIANPDLVAPRGDCLTLEPGFFAHQAREASGVMPEFYGKPYAPAFRAVLERFVEVPPEQILMVGDTLHTDILGGQNAGMKTLLVTAEGSLQGMDIPDCIAQSGIAPDFIAPEI</sequence>
<reference evidence="1" key="1">
    <citation type="submission" date="2022-07" db="EMBL/GenBank/DDBJ databases">
        <title>Marinobacter iranensis a new bacterium isolate from a hipersaline lake in Iran.</title>
        <authorList>
            <person name="Mohammad A.M.A."/>
            <person name="Cristina S.-P."/>
            <person name="Antonio V."/>
        </authorList>
    </citation>
    <scope>NUCLEOTIDE SEQUENCE</scope>
    <source>
        <strain evidence="1">71-i</strain>
    </source>
</reference>
<dbReference type="SUPFAM" id="SSF56784">
    <property type="entry name" value="HAD-like"/>
    <property type="match status" value="1"/>
</dbReference>
<dbReference type="Gene3D" id="3.40.50.1000">
    <property type="entry name" value="HAD superfamily/HAD-like"/>
    <property type="match status" value="2"/>
</dbReference>
<dbReference type="PANTHER" id="PTHR19288:SF90">
    <property type="entry name" value="OS08G0542600 PROTEIN"/>
    <property type="match status" value="1"/>
</dbReference>
<comment type="caution">
    <text evidence="1">The sequence shown here is derived from an EMBL/GenBank/DDBJ whole genome shotgun (WGS) entry which is preliminary data.</text>
</comment>
<dbReference type="Pfam" id="PF13344">
    <property type="entry name" value="Hydrolase_6"/>
    <property type="match status" value="1"/>
</dbReference>
<dbReference type="RefSeq" id="WP_275706472.1">
    <property type="nucleotide sequence ID" value="NZ_JANCMW010000006.1"/>
</dbReference>
<proteinExistence type="predicted"/>
<accession>A0ABT5YCR4</accession>
<dbReference type="InterPro" id="IPR006357">
    <property type="entry name" value="HAD-SF_hydro_IIA"/>
</dbReference>
<dbReference type="Pfam" id="PF13242">
    <property type="entry name" value="Hydrolase_like"/>
    <property type="match status" value="1"/>
</dbReference>
<evidence type="ECO:0000313" key="1">
    <source>
        <dbReference type="EMBL" id="MDF0750805.1"/>
    </source>
</evidence>
<evidence type="ECO:0000313" key="2">
    <source>
        <dbReference type="Proteomes" id="UP001143391"/>
    </source>
</evidence>